<dbReference type="EMBL" id="NJET01000001">
    <property type="protein sequence ID" value="PHH67450.1"/>
    <property type="molecule type" value="Genomic_DNA"/>
</dbReference>
<evidence type="ECO:0008006" key="4">
    <source>
        <dbReference type="Google" id="ProtNLM"/>
    </source>
</evidence>
<comment type="caution">
    <text evidence="2">The sequence shown here is derived from an EMBL/GenBank/DDBJ whole genome shotgun (WGS) entry which is preliminary data.</text>
</comment>
<keyword evidence="3" id="KW-1185">Reference proteome</keyword>
<keyword evidence="1" id="KW-0472">Membrane</keyword>
<protein>
    <recommendedName>
        <fullName evidence="4">Pre-mRNA splicing factor</fullName>
    </recommendedName>
</protein>
<dbReference type="Gene3D" id="1.20.140.150">
    <property type="match status" value="1"/>
</dbReference>
<organism evidence="2 3">
    <name type="scientific">Ophiocordyceps australis</name>
    <dbReference type="NCBI Taxonomy" id="1399860"/>
    <lineage>
        <taxon>Eukaryota</taxon>
        <taxon>Fungi</taxon>
        <taxon>Dikarya</taxon>
        <taxon>Ascomycota</taxon>
        <taxon>Pezizomycotina</taxon>
        <taxon>Sordariomycetes</taxon>
        <taxon>Hypocreomycetidae</taxon>
        <taxon>Hypocreales</taxon>
        <taxon>Ophiocordycipitaceae</taxon>
        <taxon>Ophiocordyceps</taxon>
    </lineage>
</organism>
<sequence length="199" mass="21691">MTRKSVYATAMVALVAATIMTIASISTPAWLTFSITTPLGQTFSKKIGLHRSCYSLETPKCQPFPRPELCQDGQRYFCSLWRTIGFMAALTAILSFATIICFIIVMYGGKLKRETGWPFVTGMLGLVSVVELAIISMVAFILNHDKELFAEADWTLGSSWCLATIGASLTFLAAVGMGASAYLLPPEGGYEFLDDARET</sequence>
<feature type="transmembrane region" description="Helical" evidence="1">
    <location>
        <begin position="119"/>
        <end position="142"/>
    </location>
</feature>
<name>A0A2C5YIX9_9HYPO</name>
<evidence type="ECO:0000313" key="2">
    <source>
        <dbReference type="EMBL" id="PHH67450.1"/>
    </source>
</evidence>
<reference evidence="2 3" key="1">
    <citation type="submission" date="2017-06" db="EMBL/GenBank/DDBJ databases">
        <title>Ant-infecting Ophiocordyceps genomes reveal a high diversity of potential behavioral manipulation genes and a possible major role for enterotoxins.</title>
        <authorList>
            <person name="De Bekker C."/>
            <person name="Evans H.C."/>
            <person name="Brachmann A."/>
            <person name="Hughes D.P."/>
        </authorList>
    </citation>
    <scope>NUCLEOTIDE SEQUENCE [LARGE SCALE GENOMIC DNA]</scope>
    <source>
        <strain evidence="2 3">Map64</strain>
    </source>
</reference>
<feature type="transmembrane region" description="Helical" evidence="1">
    <location>
        <begin position="84"/>
        <end position="107"/>
    </location>
</feature>
<keyword evidence="1" id="KW-0812">Transmembrane</keyword>
<feature type="transmembrane region" description="Helical" evidence="1">
    <location>
        <begin position="162"/>
        <end position="184"/>
    </location>
</feature>
<feature type="transmembrane region" description="Helical" evidence="1">
    <location>
        <begin position="7"/>
        <end position="31"/>
    </location>
</feature>
<evidence type="ECO:0000313" key="3">
    <source>
        <dbReference type="Proteomes" id="UP000226192"/>
    </source>
</evidence>
<keyword evidence="1" id="KW-1133">Transmembrane helix</keyword>
<dbReference type="AlphaFoldDB" id="A0A2C5YIX9"/>
<dbReference type="Proteomes" id="UP000226192">
    <property type="component" value="Unassembled WGS sequence"/>
</dbReference>
<dbReference type="OrthoDB" id="61370at2759"/>
<evidence type="ECO:0000256" key="1">
    <source>
        <dbReference type="SAM" id="Phobius"/>
    </source>
</evidence>
<gene>
    <name evidence="2" type="ORF">CDD81_63</name>
</gene>
<accession>A0A2C5YIX9</accession>
<proteinExistence type="predicted"/>